<dbReference type="PRINTS" id="PR00419">
    <property type="entry name" value="ADXRDTASE"/>
</dbReference>
<evidence type="ECO:0000256" key="1">
    <source>
        <dbReference type="ARBA" id="ARBA00004829"/>
    </source>
</evidence>
<evidence type="ECO:0000256" key="3">
    <source>
        <dbReference type="ARBA" id="ARBA00023002"/>
    </source>
</evidence>
<dbReference type="GO" id="GO:0016491">
    <property type="term" value="F:oxidoreductase activity"/>
    <property type="evidence" value="ECO:0007669"/>
    <property type="project" value="UniProtKB-KW"/>
</dbReference>
<keyword evidence="7" id="KW-1185">Reference proteome</keyword>
<accession>A0A061A910</accession>
<dbReference type="EMBL" id="LK028559">
    <property type="protein sequence ID" value="CDR30333.1"/>
    <property type="molecule type" value="Genomic_DNA"/>
</dbReference>
<dbReference type="GO" id="GO:0016117">
    <property type="term" value="P:carotenoid biosynthetic process"/>
    <property type="evidence" value="ECO:0007669"/>
    <property type="project" value="UniProtKB-KW"/>
</dbReference>
<dbReference type="PANTHER" id="PTHR43734:SF1">
    <property type="entry name" value="PHYTOENE DESATURASE"/>
    <property type="match status" value="1"/>
</dbReference>
<dbReference type="Gene3D" id="3.50.50.60">
    <property type="entry name" value="FAD/NAD(P)-binding domain"/>
    <property type="match status" value="2"/>
</dbReference>
<dbReference type="InParanoid" id="A0A061A910"/>
<dbReference type="KEGG" id="aoc:Aocu_02600"/>
<organism evidence="6 7">
    <name type="scientific">Acholeplasma oculi</name>
    <dbReference type="NCBI Taxonomy" id="35623"/>
    <lineage>
        <taxon>Bacteria</taxon>
        <taxon>Bacillati</taxon>
        <taxon>Mycoplasmatota</taxon>
        <taxon>Mollicutes</taxon>
        <taxon>Acholeplasmatales</taxon>
        <taxon>Acholeplasmataceae</taxon>
        <taxon>Acholeplasma</taxon>
    </lineage>
</organism>
<dbReference type="AlphaFoldDB" id="A0A061A910"/>
<dbReference type="PANTHER" id="PTHR43734">
    <property type="entry name" value="PHYTOENE DESATURASE"/>
    <property type="match status" value="1"/>
</dbReference>
<dbReference type="Proteomes" id="UP000032434">
    <property type="component" value="Chromosome 1"/>
</dbReference>
<dbReference type="STRING" id="35623.Aocu_02600"/>
<dbReference type="OrthoDB" id="9814556at2"/>
<dbReference type="SUPFAM" id="SSF51905">
    <property type="entry name" value="FAD/NAD(P)-binding domain"/>
    <property type="match status" value="1"/>
</dbReference>
<name>A0A061A910_9MOLU</name>
<sequence length="495" mass="56807">MKKIAVIGAGTAGLASAIRLKALGYDVTIFEKNEKIGGRMYQIKEQGFTFDVGPTIVMMPSLYEEVFKISGVDPKDYIDMQRVDPMFEVFFRDQTKLTATNDLVQMTLDNEKISEEDAQGYMAYLADVYKRYLVAKKYFIDRTFRKPIDFYNPKMLYKALQLKTLSSAYRSISKFVKNEKLRQSLAFQTLYIGVSPYNGPSIYTIIPMIELLYGVWYIKGGMYSMAKAMERRFIEMGGKILLNQNVESFEIKHKEIQGIKVNGRHVDGFDAYLSNADFPWAMNNLIHDKKSKGKYTPKKINKMLYSSSSFLLYIGTDKKYKTNLHSIFFAQDFNGNIDDLFEGNIPKDPSFYVYSPSQVDDTMAPESKEVLYVLVPVPNLNDSGEVWTDEQIESYKQKVLDLLSTKEQFKDIKEHIEVLKMYTPNDFKTNFNLQFGATFGLRPTLLQSNYFRPQNKFKYLKNLYFAGSSNHPGAGVPIVLNSAKLAVSEIDKDLK</sequence>
<dbReference type="RefSeq" id="WP_045748895.1">
    <property type="nucleotide sequence ID" value="NZ_FUZK01000002.1"/>
</dbReference>
<evidence type="ECO:0000259" key="5">
    <source>
        <dbReference type="Pfam" id="PF01593"/>
    </source>
</evidence>
<comment type="similarity">
    <text evidence="4">Belongs to the carotenoid/retinoid oxidoreductase family.</text>
</comment>
<dbReference type="HOGENOM" id="CLU_019722_2_1_14"/>
<dbReference type="Pfam" id="PF01593">
    <property type="entry name" value="Amino_oxidase"/>
    <property type="match status" value="1"/>
</dbReference>
<evidence type="ECO:0000256" key="4">
    <source>
        <dbReference type="RuleBase" id="RU362075"/>
    </source>
</evidence>
<protein>
    <submittedName>
        <fullName evidence="6">Phytoene desaturase</fullName>
    </submittedName>
</protein>
<evidence type="ECO:0000313" key="7">
    <source>
        <dbReference type="Proteomes" id="UP000032434"/>
    </source>
</evidence>
<feature type="domain" description="Amine oxidase" evidence="5">
    <location>
        <begin position="12"/>
        <end position="490"/>
    </location>
</feature>
<comment type="pathway">
    <text evidence="1 4">Carotenoid biosynthesis.</text>
</comment>
<dbReference type="PATRIC" id="fig|35623.3.peg.260"/>
<dbReference type="InterPro" id="IPR036188">
    <property type="entry name" value="FAD/NAD-bd_sf"/>
</dbReference>
<keyword evidence="2 4" id="KW-0125">Carotenoid biosynthesis</keyword>
<dbReference type="NCBIfam" id="TIGR02734">
    <property type="entry name" value="crtI_fam"/>
    <property type="match status" value="1"/>
</dbReference>
<dbReference type="InterPro" id="IPR014105">
    <property type="entry name" value="Carotenoid/retinoid_OxRdtase"/>
</dbReference>
<keyword evidence="3 4" id="KW-0560">Oxidoreductase</keyword>
<evidence type="ECO:0000256" key="2">
    <source>
        <dbReference type="ARBA" id="ARBA00022746"/>
    </source>
</evidence>
<proteinExistence type="inferred from homology"/>
<evidence type="ECO:0000313" key="6">
    <source>
        <dbReference type="EMBL" id="CDR30333.1"/>
    </source>
</evidence>
<reference evidence="7" key="1">
    <citation type="submission" date="2014-05" db="EMBL/GenBank/DDBJ databases">
        <authorList>
            <person name="Kube M."/>
        </authorList>
    </citation>
    <scope>NUCLEOTIDE SEQUENCE [LARGE SCALE GENOMIC DNA]</scope>
</reference>
<gene>
    <name evidence="6" type="primary">ctrI</name>
    <name evidence="6" type="ORF">Aocu_02600</name>
</gene>
<dbReference type="InterPro" id="IPR002937">
    <property type="entry name" value="Amino_oxidase"/>
</dbReference>